<dbReference type="RefSeq" id="WP_139450506.1">
    <property type="nucleotide sequence ID" value="NZ_VDMB01000024.1"/>
</dbReference>
<dbReference type="FunFam" id="3.40.1390.30:FF:000001">
    <property type="entry name" value="GTP cyclohydrolase 1 type 2"/>
    <property type="match status" value="1"/>
</dbReference>
<dbReference type="EMBL" id="VDMB01000024">
    <property type="protein sequence ID" value="TYT73608.1"/>
    <property type="molecule type" value="Genomic_DNA"/>
</dbReference>
<dbReference type="OrthoDB" id="9792792at2"/>
<evidence type="ECO:0000256" key="6">
    <source>
        <dbReference type="PIRSR" id="PIRSR602678-1"/>
    </source>
</evidence>
<dbReference type="InterPro" id="IPR002678">
    <property type="entry name" value="DUF34/NIF3"/>
</dbReference>
<feature type="binding site" evidence="6">
    <location>
        <position position="307"/>
    </location>
    <ligand>
        <name>a divalent metal cation</name>
        <dbReference type="ChEBI" id="CHEBI:60240"/>
        <label>1</label>
    </ligand>
</feature>
<evidence type="ECO:0000256" key="5">
    <source>
        <dbReference type="PIRNR" id="PIRNR037489"/>
    </source>
</evidence>
<evidence type="ECO:0000313" key="7">
    <source>
        <dbReference type="EMBL" id="TYT73608.1"/>
    </source>
</evidence>
<keyword evidence="8" id="KW-1185">Reference proteome</keyword>
<dbReference type="SUPFAM" id="SSF102705">
    <property type="entry name" value="NIF3 (NGG1p interacting factor 3)-like"/>
    <property type="match status" value="1"/>
</dbReference>
<reference evidence="7 8" key="1">
    <citation type="submission" date="2019-06" db="EMBL/GenBank/DDBJ databases">
        <title>Desulfobotulus mexicanus sp. nov., a novel sulfate-reducing bacterium isolated from the sediment of an alkaline crater lake in Mexico.</title>
        <authorList>
            <person name="Hirschler-Rea A."/>
        </authorList>
    </citation>
    <scope>NUCLEOTIDE SEQUENCE [LARGE SCALE GENOMIC DNA]</scope>
    <source>
        <strain evidence="7 8">PAR22N</strain>
    </source>
</reference>
<dbReference type="PANTHER" id="PTHR13799:SF14">
    <property type="entry name" value="GTP CYCLOHYDROLASE 1 TYPE 2 HOMOLOG"/>
    <property type="match status" value="1"/>
</dbReference>
<keyword evidence="4 5" id="KW-0479">Metal-binding</keyword>
<protein>
    <recommendedName>
        <fullName evidence="3 5">GTP cyclohydrolase 1 type 2 homolog</fullName>
    </recommendedName>
</protein>
<dbReference type="Gene3D" id="3.40.1390.30">
    <property type="entry name" value="NIF3 (NGG1p interacting factor 3)-like"/>
    <property type="match status" value="2"/>
</dbReference>
<feature type="binding site" evidence="6">
    <location>
        <position position="303"/>
    </location>
    <ligand>
        <name>a divalent metal cation</name>
        <dbReference type="ChEBI" id="CHEBI:60240"/>
        <label>1</label>
    </ligand>
</feature>
<evidence type="ECO:0000256" key="1">
    <source>
        <dbReference type="ARBA" id="ARBA00006964"/>
    </source>
</evidence>
<dbReference type="GO" id="GO:0005737">
    <property type="term" value="C:cytoplasm"/>
    <property type="evidence" value="ECO:0007669"/>
    <property type="project" value="TreeGrafter"/>
</dbReference>
<evidence type="ECO:0000313" key="8">
    <source>
        <dbReference type="Proteomes" id="UP000321899"/>
    </source>
</evidence>
<proteinExistence type="inferred from homology"/>
<dbReference type="InterPro" id="IPR036069">
    <property type="entry name" value="DUF34/NIF3_sf"/>
</dbReference>
<name>A0A5S5MD10_9BACT</name>
<dbReference type="PIRSF" id="PIRSF037489">
    <property type="entry name" value="UCP037489_NIF3_YqfO"/>
    <property type="match status" value="1"/>
</dbReference>
<dbReference type="NCBIfam" id="TIGR00486">
    <property type="entry name" value="YbgI_SA1388"/>
    <property type="match status" value="1"/>
</dbReference>
<gene>
    <name evidence="7" type="ORF">FIM25_14115</name>
</gene>
<dbReference type="PANTHER" id="PTHR13799">
    <property type="entry name" value="NGG1 INTERACTING FACTOR 3"/>
    <property type="match status" value="1"/>
</dbReference>
<dbReference type="GO" id="GO:0046872">
    <property type="term" value="F:metal ion binding"/>
    <property type="evidence" value="ECO:0007669"/>
    <property type="project" value="UniProtKB-UniRule"/>
</dbReference>
<evidence type="ECO:0000256" key="4">
    <source>
        <dbReference type="ARBA" id="ARBA00022723"/>
    </source>
</evidence>
<accession>A0A5S5MD10</accession>
<dbReference type="Pfam" id="PF01784">
    <property type="entry name" value="DUF34_NIF3"/>
    <property type="match status" value="1"/>
</dbReference>
<dbReference type="InterPro" id="IPR017221">
    <property type="entry name" value="DUF34/NIF3_bac"/>
</dbReference>
<evidence type="ECO:0000256" key="2">
    <source>
        <dbReference type="ARBA" id="ARBA00011643"/>
    </source>
</evidence>
<comment type="subunit">
    <text evidence="2">Homohexamer.</text>
</comment>
<sequence length="344" mass="36517">MSLSVGDCMALVASVAPLDLAESWDASGLQIGDRCQSVRCIGVALDATFGTVSEAIEKGVDFLVVHHPLFFRPLKSLVLDTPMGRVVEAAVRNGLSIYAAHTNLDSVAGGLNDALASRIGLGDVRVLGPCIRGKDWVFHLKVPAFLQSRVHGVLVEGGQDIAWWDGMKGEGGISIARCRVSADKISGVKAKIRSLCPDAQMDAVPAGERDMGAGLGRTGFLPASMSLSAFSEKVKKDLDLKYVRVVGNPETSIRCVALCTGSGGGMIHDALVRGADVLLTGDVKYHEAMDALDHGLCLVDAGHFGTERIMVDLMLERLLSVLEEKGEKITLVPLVSQQDPFSVL</sequence>
<dbReference type="Proteomes" id="UP000321899">
    <property type="component" value="Unassembled WGS sequence"/>
</dbReference>
<evidence type="ECO:0000256" key="3">
    <source>
        <dbReference type="ARBA" id="ARBA00022112"/>
    </source>
</evidence>
<organism evidence="7 8">
    <name type="scientific">Desulfobotulus mexicanus</name>
    <dbReference type="NCBI Taxonomy" id="2586642"/>
    <lineage>
        <taxon>Bacteria</taxon>
        <taxon>Pseudomonadati</taxon>
        <taxon>Thermodesulfobacteriota</taxon>
        <taxon>Desulfobacteria</taxon>
        <taxon>Desulfobacterales</taxon>
        <taxon>Desulfobacteraceae</taxon>
        <taxon>Desulfobotulus</taxon>
    </lineage>
</organism>
<comment type="similarity">
    <text evidence="1 5">Belongs to the GTP cyclohydrolase I type 2/NIF3 family.</text>
</comment>
<feature type="binding site" evidence="6">
    <location>
        <position position="67"/>
    </location>
    <ligand>
        <name>a divalent metal cation</name>
        <dbReference type="ChEBI" id="CHEBI:60240"/>
        <label>1</label>
    </ligand>
</feature>
<feature type="binding site" evidence="6">
    <location>
        <position position="105"/>
    </location>
    <ligand>
        <name>a divalent metal cation</name>
        <dbReference type="ChEBI" id="CHEBI:60240"/>
        <label>1</label>
    </ligand>
</feature>
<comment type="caution">
    <text evidence="7">The sequence shown here is derived from an EMBL/GenBank/DDBJ whole genome shotgun (WGS) entry which is preliminary data.</text>
</comment>
<feature type="binding site" evidence="6">
    <location>
        <position position="66"/>
    </location>
    <ligand>
        <name>a divalent metal cation</name>
        <dbReference type="ChEBI" id="CHEBI:60240"/>
        <label>1</label>
    </ligand>
</feature>
<dbReference type="AlphaFoldDB" id="A0A5S5MD10"/>